<feature type="binding site" evidence="13">
    <location>
        <position position="36"/>
    </location>
    <ligand>
        <name>substrate</name>
    </ligand>
</feature>
<feature type="binding site" evidence="13">
    <location>
        <position position="161"/>
    </location>
    <ligand>
        <name>substrate</name>
    </ligand>
</feature>
<dbReference type="GO" id="GO:0005524">
    <property type="term" value="F:ATP binding"/>
    <property type="evidence" value="ECO:0007669"/>
    <property type="project" value="UniProtKB-KW"/>
</dbReference>
<feature type="binding site" evidence="14">
    <location>
        <position position="36"/>
    </location>
    <ligand>
        <name>(2R)-3-phosphoglycerate</name>
        <dbReference type="ChEBI" id="CHEBI:58272"/>
    </ligand>
</feature>
<sequence length="405" mass="42601">MAKLTVSDLELSGKKVLMRVDFNVPIKAGVIGNDNRIVAALPTIKYVLENNGRAILFSHLGRIKSEDDKKELSLAPVAARLGELLGKDVKFVPFTRGAELESAINALQDGEVLMVENTRFEDVVDGVEVKNESKNNPELGKYWASLGDDLFINDAFGTAHRAHASNVGIASNVSQAAAGFLMEKEIKFLGDAVANPVRPFVAIIGGAKVSDKIEIVKSLLSKADKVIVGGGMAYTFDAAKGEKIGNSLFEADKVELAKELMAEAGDKLVLPVDSIAADAFSNDAKTEVVDATAGIPDGYMGLDIGPKSVKLLQDTLSDAKTVVWNGPMGVFEMPNFAKGTLAIGEELVKVTENGGTTIVGGGDSTAAVQQLGVADKLTHISTGGGASLEYLEGKELPGIASISEK</sequence>
<evidence type="ECO:0000256" key="5">
    <source>
        <dbReference type="ARBA" id="ARBA00013061"/>
    </source>
</evidence>
<dbReference type="GO" id="GO:0043531">
    <property type="term" value="F:ADP binding"/>
    <property type="evidence" value="ECO:0007669"/>
    <property type="project" value="TreeGrafter"/>
</dbReference>
<gene>
    <name evidence="13" type="primary">pgk</name>
    <name evidence="18" type="ORF">FGL85_02960</name>
    <name evidence="17" type="ORF">P1N92_06565</name>
</gene>
<dbReference type="GO" id="GO:0004618">
    <property type="term" value="F:phosphoglycerate kinase activity"/>
    <property type="evidence" value="ECO:0007669"/>
    <property type="project" value="UniProtKB-UniRule"/>
</dbReference>
<dbReference type="InterPro" id="IPR015824">
    <property type="entry name" value="Phosphoglycerate_kinase_N"/>
</dbReference>
<dbReference type="InterPro" id="IPR036043">
    <property type="entry name" value="Phosphoglycerate_kinase_sf"/>
</dbReference>
<evidence type="ECO:0000256" key="9">
    <source>
        <dbReference type="ARBA" id="ARBA00022741"/>
    </source>
</evidence>
<comment type="pathway">
    <text evidence="3 13">Carbohydrate degradation; glycolysis; pyruvate from D-glyceraldehyde 3-phosphate: step 2/5.</text>
</comment>
<dbReference type="PROSITE" id="PS00111">
    <property type="entry name" value="PGLYCERATE_KINASE"/>
    <property type="match status" value="1"/>
</dbReference>
<dbReference type="GO" id="GO:0006096">
    <property type="term" value="P:glycolytic process"/>
    <property type="evidence" value="ECO:0007669"/>
    <property type="project" value="UniProtKB-UniRule"/>
</dbReference>
<dbReference type="EMBL" id="CP042383">
    <property type="protein sequence ID" value="QEA41537.1"/>
    <property type="molecule type" value="Genomic_DNA"/>
</dbReference>
<keyword evidence="20" id="KW-1185">Reference proteome</keyword>
<evidence type="ECO:0000313" key="19">
    <source>
        <dbReference type="Proteomes" id="UP000321296"/>
    </source>
</evidence>
<keyword evidence="9 13" id="KW-0547">Nucleotide-binding</keyword>
<evidence type="ECO:0000256" key="11">
    <source>
        <dbReference type="ARBA" id="ARBA00022840"/>
    </source>
</evidence>
<comment type="subunit">
    <text evidence="13">Monomer.</text>
</comment>
<feature type="binding site" evidence="14">
    <location>
        <position position="161"/>
    </location>
    <ligand>
        <name>(2R)-3-phosphoglycerate</name>
        <dbReference type="ChEBI" id="CHEBI:58272"/>
    </ligand>
</feature>
<proteinExistence type="inferred from homology"/>
<keyword evidence="8 13" id="KW-0808">Transferase</keyword>
<keyword evidence="12 13" id="KW-0324">Glycolysis</keyword>
<dbReference type="Gene3D" id="3.40.50.1260">
    <property type="entry name" value="Phosphoglycerate kinase, N-terminal domain"/>
    <property type="match status" value="2"/>
</dbReference>
<feature type="binding site" evidence="13 15">
    <location>
        <begin position="361"/>
        <end position="364"/>
    </location>
    <ligand>
        <name>ATP</name>
        <dbReference type="ChEBI" id="CHEBI:30616"/>
    </ligand>
</feature>
<keyword evidence="10 13" id="KW-0418">Kinase</keyword>
<evidence type="ECO:0000256" key="1">
    <source>
        <dbReference type="ARBA" id="ARBA00000642"/>
    </source>
</evidence>
<evidence type="ECO:0000256" key="10">
    <source>
        <dbReference type="ARBA" id="ARBA00022777"/>
    </source>
</evidence>
<evidence type="ECO:0000313" key="18">
    <source>
        <dbReference type="EMBL" id="QEA41537.1"/>
    </source>
</evidence>
<dbReference type="GO" id="GO:0006094">
    <property type="term" value="P:gluconeogenesis"/>
    <property type="evidence" value="ECO:0007669"/>
    <property type="project" value="TreeGrafter"/>
</dbReference>
<dbReference type="PRINTS" id="PR00477">
    <property type="entry name" value="PHGLYCKINASE"/>
</dbReference>
<evidence type="ECO:0000313" key="20">
    <source>
        <dbReference type="Proteomes" id="UP001529201"/>
    </source>
</evidence>
<evidence type="ECO:0000256" key="6">
    <source>
        <dbReference type="ARBA" id="ARBA00016471"/>
    </source>
</evidence>
<evidence type="ECO:0000256" key="16">
    <source>
        <dbReference type="RuleBase" id="RU000532"/>
    </source>
</evidence>
<accession>A0A5B8SZA8</accession>
<feature type="binding site" evidence="13 14">
    <location>
        <begin position="59"/>
        <end position="62"/>
    </location>
    <ligand>
        <name>substrate</name>
    </ligand>
</feature>
<feature type="binding site" evidence="13 15">
    <location>
        <position position="332"/>
    </location>
    <ligand>
        <name>ATP</name>
        <dbReference type="ChEBI" id="CHEBI:30616"/>
    </ligand>
</feature>
<evidence type="ECO:0000256" key="7">
    <source>
        <dbReference type="ARBA" id="ARBA00022490"/>
    </source>
</evidence>
<keyword evidence="11 13" id="KW-0067">ATP-binding</keyword>
<dbReference type="Proteomes" id="UP001529201">
    <property type="component" value="Unassembled WGS sequence"/>
</dbReference>
<evidence type="ECO:0000256" key="8">
    <source>
        <dbReference type="ARBA" id="ARBA00022679"/>
    </source>
</evidence>
<evidence type="ECO:0000256" key="12">
    <source>
        <dbReference type="ARBA" id="ARBA00023152"/>
    </source>
</evidence>
<evidence type="ECO:0000256" key="13">
    <source>
        <dbReference type="HAMAP-Rule" id="MF_00145"/>
    </source>
</evidence>
<dbReference type="FunFam" id="3.40.50.1260:FF:000007">
    <property type="entry name" value="Phosphoglycerate kinase"/>
    <property type="match status" value="1"/>
</dbReference>
<evidence type="ECO:0000256" key="4">
    <source>
        <dbReference type="ARBA" id="ARBA00008982"/>
    </source>
</evidence>
<dbReference type="PANTHER" id="PTHR11406:SF23">
    <property type="entry name" value="PHOSPHOGLYCERATE KINASE 1, CHLOROPLASTIC-RELATED"/>
    <property type="match status" value="1"/>
</dbReference>
<dbReference type="InterPro" id="IPR001576">
    <property type="entry name" value="Phosphoglycerate_kinase"/>
</dbReference>
<dbReference type="EMBL" id="JARGDN010000006">
    <property type="protein sequence ID" value="MDG9733778.1"/>
    <property type="molecule type" value="Genomic_DNA"/>
</dbReference>
<evidence type="ECO:0000256" key="15">
    <source>
        <dbReference type="PIRSR" id="PIRSR000724-2"/>
    </source>
</evidence>
<dbReference type="AlphaFoldDB" id="A0A5B8SZA8"/>
<keyword evidence="7 13" id="KW-0963">Cytoplasm</keyword>
<evidence type="ECO:0000256" key="3">
    <source>
        <dbReference type="ARBA" id="ARBA00004838"/>
    </source>
</evidence>
<comment type="subcellular location">
    <subcellularLocation>
        <location evidence="2 13">Cytoplasm</location>
    </subcellularLocation>
</comment>
<dbReference type="GeneID" id="64343810"/>
<dbReference type="InterPro" id="IPR015911">
    <property type="entry name" value="Phosphoglycerate_kinase_CS"/>
</dbReference>
<dbReference type="PIRSF" id="PIRSF000724">
    <property type="entry name" value="Pgk"/>
    <property type="match status" value="1"/>
</dbReference>
<feature type="binding site" evidence="13 15">
    <location>
        <position position="301"/>
    </location>
    <ligand>
        <name>ATP</name>
        <dbReference type="ChEBI" id="CHEBI:30616"/>
    </ligand>
</feature>
<evidence type="ECO:0000256" key="2">
    <source>
        <dbReference type="ARBA" id="ARBA00004496"/>
    </source>
</evidence>
<dbReference type="EC" id="2.7.2.3" evidence="5 13"/>
<evidence type="ECO:0000313" key="17">
    <source>
        <dbReference type="EMBL" id="MDG9733778.1"/>
    </source>
</evidence>
<feature type="binding site" evidence="13">
    <location>
        <position position="119"/>
    </location>
    <ligand>
        <name>substrate</name>
    </ligand>
</feature>
<dbReference type="GO" id="GO:0005829">
    <property type="term" value="C:cytosol"/>
    <property type="evidence" value="ECO:0007669"/>
    <property type="project" value="TreeGrafter"/>
</dbReference>
<dbReference type="KEGG" id="lpse:FGL85_02960"/>
<name>A0A5B8SZA8_LEUPS</name>
<dbReference type="RefSeq" id="WP_010295915.1">
    <property type="nucleotide sequence ID" value="NZ_CAXLKH010000004.1"/>
</dbReference>
<evidence type="ECO:0000256" key="14">
    <source>
        <dbReference type="PIRSR" id="PIRSR000724-1"/>
    </source>
</evidence>
<feature type="binding site" evidence="13 15">
    <location>
        <position position="212"/>
    </location>
    <ligand>
        <name>ATP</name>
        <dbReference type="ChEBI" id="CHEBI:30616"/>
    </ligand>
</feature>
<protein>
    <recommendedName>
        <fullName evidence="6 13">Phosphoglycerate kinase</fullName>
        <ecNumber evidence="5 13">2.7.2.3</ecNumber>
    </recommendedName>
</protein>
<feature type="binding site" evidence="14">
    <location>
        <position position="119"/>
    </location>
    <ligand>
        <name>(2R)-3-phosphoglycerate</name>
        <dbReference type="ChEBI" id="CHEBI:58272"/>
    </ligand>
</feature>
<dbReference type="SUPFAM" id="SSF53748">
    <property type="entry name" value="Phosphoglycerate kinase"/>
    <property type="match status" value="1"/>
</dbReference>
<dbReference type="PANTHER" id="PTHR11406">
    <property type="entry name" value="PHOSPHOGLYCERATE KINASE"/>
    <property type="match status" value="1"/>
</dbReference>
<feature type="binding site" evidence="13 14">
    <location>
        <begin position="21"/>
        <end position="23"/>
    </location>
    <ligand>
        <name>substrate</name>
    </ligand>
</feature>
<dbReference type="FunFam" id="3.40.50.1260:FF:000008">
    <property type="entry name" value="Phosphoglycerate kinase"/>
    <property type="match status" value="1"/>
</dbReference>
<dbReference type="UniPathway" id="UPA00109">
    <property type="reaction ID" value="UER00185"/>
</dbReference>
<reference evidence="18 19" key="1">
    <citation type="submission" date="2019-06" db="EMBL/GenBank/DDBJ databases">
        <title>Genome analyses of bacteria isolated from kimchi.</title>
        <authorList>
            <person name="Lee S."/>
            <person name="Ahn S."/>
            <person name="Roh S."/>
        </authorList>
    </citation>
    <scope>NUCLEOTIDE SEQUENCE [LARGE SCALE GENOMIC DNA]</scope>
    <source>
        <strain evidence="18 19">CBA3630</strain>
    </source>
</reference>
<dbReference type="CDD" id="cd00318">
    <property type="entry name" value="Phosphoglycerate_kinase"/>
    <property type="match status" value="1"/>
</dbReference>
<dbReference type="Pfam" id="PF00162">
    <property type="entry name" value="PGK"/>
    <property type="match status" value="1"/>
</dbReference>
<reference evidence="17 20" key="2">
    <citation type="submission" date="2023-02" db="EMBL/GenBank/DDBJ databases">
        <title>Antimicrobial susceptibility testing and tentative epidemiological cut-off values for Lactobacillaceae family species intended for ingestion.</title>
        <authorList>
            <person name="Noehr-Meldgaard K."/>
            <person name="Struve C."/>
            <person name="Ingmer H."/>
            <person name="Koza A."/>
            <person name="Al-Nakeeb K."/>
            <person name="Agersoe Y."/>
        </authorList>
    </citation>
    <scope>NUCLEOTIDE SEQUENCE [LARGE SCALE GENOMIC DNA]</scope>
    <source>
        <strain evidence="17 20">DSM 20193</strain>
    </source>
</reference>
<dbReference type="HAMAP" id="MF_00145">
    <property type="entry name" value="Phosphoglyc_kinase"/>
    <property type="match status" value="1"/>
</dbReference>
<organism evidence="18 19">
    <name type="scientific">Leuconostoc pseudomesenteroides</name>
    <dbReference type="NCBI Taxonomy" id="33968"/>
    <lineage>
        <taxon>Bacteria</taxon>
        <taxon>Bacillati</taxon>
        <taxon>Bacillota</taxon>
        <taxon>Bacilli</taxon>
        <taxon>Lactobacillales</taxon>
        <taxon>Lactobacillaceae</taxon>
        <taxon>Leuconostoc</taxon>
    </lineage>
</organism>
<comment type="similarity">
    <text evidence="4 13 16">Belongs to the phosphoglycerate kinase family.</text>
</comment>
<dbReference type="Proteomes" id="UP000321296">
    <property type="component" value="Chromosome"/>
</dbReference>
<comment type="catalytic activity">
    <reaction evidence="1 13 16">
        <text>(2R)-3-phosphoglycerate + ATP = (2R)-3-phospho-glyceroyl phosphate + ADP</text>
        <dbReference type="Rhea" id="RHEA:14801"/>
        <dbReference type="ChEBI" id="CHEBI:30616"/>
        <dbReference type="ChEBI" id="CHEBI:57604"/>
        <dbReference type="ChEBI" id="CHEBI:58272"/>
        <dbReference type="ChEBI" id="CHEBI:456216"/>
        <dbReference type="EC" id="2.7.2.3"/>
    </reaction>
</comment>